<keyword evidence="2" id="KW-1185">Reference proteome</keyword>
<evidence type="ECO:0000313" key="2">
    <source>
        <dbReference type="Proteomes" id="UP001500929"/>
    </source>
</evidence>
<reference evidence="1 2" key="1">
    <citation type="journal article" date="2019" name="Int. J. Syst. Evol. Microbiol.">
        <title>The Global Catalogue of Microorganisms (GCM) 10K type strain sequencing project: providing services to taxonomists for standard genome sequencing and annotation.</title>
        <authorList>
            <consortium name="The Broad Institute Genomics Platform"/>
            <consortium name="The Broad Institute Genome Sequencing Center for Infectious Disease"/>
            <person name="Wu L."/>
            <person name="Ma J."/>
        </authorList>
    </citation>
    <scope>NUCLEOTIDE SEQUENCE [LARGE SCALE GENOMIC DNA]</scope>
    <source>
        <strain evidence="1 2">JCM 16117</strain>
    </source>
</reference>
<gene>
    <name evidence="1" type="ORF">GCM10009851_13600</name>
</gene>
<dbReference type="Proteomes" id="UP001500929">
    <property type="component" value="Unassembled WGS sequence"/>
</dbReference>
<organism evidence="1 2">
    <name type="scientific">Herbiconiux moechotypicola</name>
    <dbReference type="NCBI Taxonomy" id="637393"/>
    <lineage>
        <taxon>Bacteria</taxon>
        <taxon>Bacillati</taxon>
        <taxon>Actinomycetota</taxon>
        <taxon>Actinomycetes</taxon>
        <taxon>Micrococcales</taxon>
        <taxon>Microbacteriaceae</taxon>
        <taxon>Herbiconiux</taxon>
    </lineage>
</organism>
<name>A0ABN3DGL2_9MICO</name>
<proteinExistence type="predicted"/>
<evidence type="ECO:0000313" key="1">
    <source>
        <dbReference type="EMBL" id="GAA2230134.1"/>
    </source>
</evidence>
<dbReference type="RefSeq" id="WP_259478858.1">
    <property type="nucleotide sequence ID" value="NZ_BAAAQY010000003.1"/>
</dbReference>
<comment type="caution">
    <text evidence="1">The sequence shown here is derived from an EMBL/GenBank/DDBJ whole genome shotgun (WGS) entry which is preliminary data.</text>
</comment>
<sequence length="110" mass="12194">MAEPTVTVEQHVARLRADPARREKRYPWQGIAGTEHVEPAWNQLLRSIADYIDATRGSAVGYTAGRIALFELVRQTPPPPVLEIPDDLILTPEERASLDAPDNLSKGPIE</sequence>
<accession>A0ABN3DGL2</accession>
<protein>
    <submittedName>
        <fullName evidence="1">Uncharacterized protein</fullName>
    </submittedName>
</protein>
<dbReference type="EMBL" id="BAAAQY010000003">
    <property type="protein sequence ID" value="GAA2230134.1"/>
    <property type="molecule type" value="Genomic_DNA"/>
</dbReference>